<feature type="region of interest" description="Disordered" evidence="6">
    <location>
        <begin position="1"/>
        <end position="20"/>
    </location>
</feature>
<dbReference type="Gene3D" id="1.10.540.10">
    <property type="entry name" value="Acyl-CoA dehydrogenase/oxidase, N-terminal domain"/>
    <property type="match status" value="1"/>
</dbReference>
<evidence type="ECO:0000256" key="6">
    <source>
        <dbReference type="SAM" id="MobiDB-lite"/>
    </source>
</evidence>
<protein>
    <submittedName>
        <fullName evidence="9">Acyl-CoA dehydrogenase family protein</fullName>
        <ecNumber evidence="9">1.-.-.-</ecNumber>
    </submittedName>
</protein>
<dbReference type="InterPro" id="IPR046373">
    <property type="entry name" value="Acyl-CoA_Oxase/DH_mid-dom_sf"/>
</dbReference>
<evidence type="ECO:0000256" key="2">
    <source>
        <dbReference type="ARBA" id="ARBA00009347"/>
    </source>
</evidence>
<dbReference type="Gene3D" id="2.40.110.10">
    <property type="entry name" value="Butyryl-CoA Dehydrogenase, subunit A, domain 2"/>
    <property type="match status" value="1"/>
</dbReference>
<comment type="caution">
    <text evidence="9">The sequence shown here is derived from an EMBL/GenBank/DDBJ whole genome shotgun (WGS) entry which is preliminary data.</text>
</comment>
<evidence type="ECO:0000313" key="9">
    <source>
        <dbReference type="EMBL" id="MFB9520620.1"/>
    </source>
</evidence>
<reference evidence="9 10" key="1">
    <citation type="submission" date="2024-09" db="EMBL/GenBank/DDBJ databases">
        <authorList>
            <person name="Sun Q."/>
            <person name="Mori K."/>
        </authorList>
    </citation>
    <scope>NUCLEOTIDE SEQUENCE [LARGE SCALE GENOMIC DNA]</scope>
    <source>
        <strain evidence="9 10">JCM 4362</strain>
    </source>
</reference>
<dbReference type="Gene3D" id="1.20.140.10">
    <property type="entry name" value="Butyryl-CoA Dehydrogenase, subunit A, domain 3"/>
    <property type="match status" value="1"/>
</dbReference>
<dbReference type="PANTHER" id="PTHR43884:SF20">
    <property type="entry name" value="ACYL-COA DEHYDROGENASE FADE28"/>
    <property type="match status" value="1"/>
</dbReference>
<name>A0ABV5PBN9_STRCM</name>
<dbReference type="RefSeq" id="WP_345223905.1">
    <property type="nucleotide sequence ID" value="NZ_BAAAXE010000013.1"/>
</dbReference>
<dbReference type="InterPro" id="IPR009100">
    <property type="entry name" value="AcylCoA_DH/oxidase_NM_dom_sf"/>
</dbReference>
<evidence type="ECO:0000256" key="1">
    <source>
        <dbReference type="ARBA" id="ARBA00001974"/>
    </source>
</evidence>
<accession>A0ABV5PBN9</accession>
<dbReference type="EMBL" id="JBHMCR010000006">
    <property type="protein sequence ID" value="MFB9520620.1"/>
    <property type="molecule type" value="Genomic_DNA"/>
</dbReference>
<keyword evidence="4" id="KW-0274">FAD</keyword>
<dbReference type="InterPro" id="IPR009075">
    <property type="entry name" value="AcylCo_DH/oxidase_C"/>
</dbReference>
<evidence type="ECO:0000313" key="10">
    <source>
        <dbReference type="Proteomes" id="UP001589718"/>
    </source>
</evidence>
<dbReference type="InterPro" id="IPR037069">
    <property type="entry name" value="AcylCoA_DH/ox_N_sf"/>
</dbReference>
<dbReference type="InterPro" id="IPR013786">
    <property type="entry name" value="AcylCoA_DH/ox_N"/>
</dbReference>
<dbReference type="SUPFAM" id="SSF56645">
    <property type="entry name" value="Acyl-CoA dehydrogenase NM domain-like"/>
    <property type="match status" value="1"/>
</dbReference>
<dbReference type="EC" id="1.-.-.-" evidence="9"/>
<proteinExistence type="inferred from homology"/>
<evidence type="ECO:0000256" key="3">
    <source>
        <dbReference type="ARBA" id="ARBA00022630"/>
    </source>
</evidence>
<gene>
    <name evidence="9" type="ORF">ACFFTU_11735</name>
</gene>
<dbReference type="Proteomes" id="UP001589718">
    <property type="component" value="Unassembled WGS sequence"/>
</dbReference>
<evidence type="ECO:0000256" key="4">
    <source>
        <dbReference type="ARBA" id="ARBA00022827"/>
    </source>
</evidence>
<keyword evidence="5 9" id="KW-0560">Oxidoreductase</keyword>
<dbReference type="Pfam" id="PF02771">
    <property type="entry name" value="Acyl-CoA_dh_N"/>
    <property type="match status" value="1"/>
</dbReference>
<feature type="domain" description="Acyl-CoA dehydrogenase/oxidase N-terminal" evidence="8">
    <location>
        <begin position="20"/>
        <end position="115"/>
    </location>
</feature>
<keyword evidence="3" id="KW-0285">Flavoprotein</keyword>
<organism evidence="9 10">
    <name type="scientific">Streptomyces cremeus</name>
    <dbReference type="NCBI Taxonomy" id="66881"/>
    <lineage>
        <taxon>Bacteria</taxon>
        <taxon>Bacillati</taxon>
        <taxon>Actinomycetota</taxon>
        <taxon>Actinomycetes</taxon>
        <taxon>Kitasatosporales</taxon>
        <taxon>Streptomycetaceae</taxon>
        <taxon>Streptomyces</taxon>
    </lineage>
</organism>
<dbReference type="Pfam" id="PF00441">
    <property type="entry name" value="Acyl-CoA_dh_1"/>
    <property type="match status" value="1"/>
</dbReference>
<comment type="cofactor">
    <cofactor evidence="1">
        <name>FAD</name>
        <dbReference type="ChEBI" id="CHEBI:57692"/>
    </cofactor>
</comment>
<dbReference type="InterPro" id="IPR036250">
    <property type="entry name" value="AcylCo_DH-like_C"/>
</dbReference>
<dbReference type="PANTHER" id="PTHR43884">
    <property type="entry name" value="ACYL-COA DEHYDROGENASE"/>
    <property type="match status" value="1"/>
</dbReference>
<dbReference type="SUPFAM" id="SSF47203">
    <property type="entry name" value="Acyl-CoA dehydrogenase C-terminal domain-like"/>
    <property type="match status" value="1"/>
</dbReference>
<feature type="domain" description="Acyl-CoA dehydrogenase/oxidase C-terminal" evidence="7">
    <location>
        <begin position="236"/>
        <end position="362"/>
    </location>
</feature>
<keyword evidence="10" id="KW-1185">Reference proteome</keyword>
<comment type="similarity">
    <text evidence="2">Belongs to the acyl-CoA dehydrogenase family.</text>
</comment>
<dbReference type="GO" id="GO:0016491">
    <property type="term" value="F:oxidoreductase activity"/>
    <property type="evidence" value="ECO:0007669"/>
    <property type="project" value="UniProtKB-KW"/>
</dbReference>
<sequence>MNARTPATRPAGTLNPTEEQEELRAAVRSVLARHEGPAAWRPLVRDIGVAALTTPEEYGGLGCPGRMEVHVVMEELGRALSPVPYLGSAVLAAEALIASGNDDVCARLLPPLADGASVAALAWAEAGAEQPRGTWEAAGLTTYAEESTTSGDWLLTGTKEYVPAADAPDVLLALARTPAGLALFEVPDPAGCFVPLPAMDRTRPLARIVLDAAPARLVSTDGARVLARVRDLAITALAAEQVGAAGRALEITVRYAKERVQFGRPIGSFQAVKHRIADAHVLLEAARSLALAAAGSGAAPGPAAAAKAACSEAYQQIAGEMIQLHGGIGITWEHPAHDFFKRAHGTAHFLGSPDTHRRRLAKLLGFTPGPRAEALA</sequence>
<evidence type="ECO:0000259" key="7">
    <source>
        <dbReference type="Pfam" id="PF00441"/>
    </source>
</evidence>
<evidence type="ECO:0000259" key="8">
    <source>
        <dbReference type="Pfam" id="PF02771"/>
    </source>
</evidence>
<evidence type="ECO:0000256" key="5">
    <source>
        <dbReference type="ARBA" id="ARBA00023002"/>
    </source>
</evidence>